<dbReference type="EMBL" id="JAEAOA010000266">
    <property type="protein sequence ID" value="KAK3598708.1"/>
    <property type="molecule type" value="Genomic_DNA"/>
</dbReference>
<evidence type="ECO:0000313" key="2">
    <source>
        <dbReference type="Proteomes" id="UP001195483"/>
    </source>
</evidence>
<dbReference type="AlphaFoldDB" id="A0AAE0W1K8"/>
<evidence type="ECO:0000313" key="1">
    <source>
        <dbReference type="EMBL" id="KAK3598708.1"/>
    </source>
</evidence>
<accession>A0AAE0W1K8</accession>
<reference evidence="1" key="1">
    <citation type="journal article" date="2021" name="Genome Biol. Evol.">
        <title>A High-Quality Reference Genome for a Parasitic Bivalve with Doubly Uniparental Inheritance (Bivalvia: Unionida).</title>
        <authorList>
            <person name="Smith C.H."/>
        </authorList>
    </citation>
    <scope>NUCLEOTIDE SEQUENCE</scope>
    <source>
        <strain evidence="1">CHS0354</strain>
    </source>
</reference>
<comment type="caution">
    <text evidence="1">The sequence shown here is derived from an EMBL/GenBank/DDBJ whole genome shotgun (WGS) entry which is preliminary data.</text>
</comment>
<reference evidence="1" key="2">
    <citation type="journal article" date="2021" name="Genome Biol. Evol.">
        <title>Developing a high-quality reference genome for a parasitic bivalve with doubly uniparental inheritance (Bivalvia: Unionida).</title>
        <authorList>
            <person name="Smith C.H."/>
        </authorList>
    </citation>
    <scope>NUCLEOTIDE SEQUENCE</scope>
    <source>
        <strain evidence="1">CHS0354</strain>
        <tissue evidence="1">Mantle</tissue>
    </source>
</reference>
<keyword evidence="2" id="KW-1185">Reference proteome</keyword>
<organism evidence="1 2">
    <name type="scientific">Potamilus streckersoni</name>
    <dbReference type="NCBI Taxonomy" id="2493646"/>
    <lineage>
        <taxon>Eukaryota</taxon>
        <taxon>Metazoa</taxon>
        <taxon>Spiralia</taxon>
        <taxon>Lophotrochozoa</taxon>
        <taxon>Mollusca</taxon>
        <taxon>Bivalvia</taxon>
        <taxon>Autobranchia</taxon>
        <taxon>Heteroconchia</taxon>
        <taxon>Palaeoheterodonta</taxon>
        <taxon>Unionida</taxon>
        <taxon>Unionoidea</taxon>
        <taxon>Unionidae</taxon>
        <taxon>Ambleminae</taxon>
        <taxon>Lampsilini</taxon>
        <taxon>Potamilus</taxon>
    </lineage>
</organism>
<proteinExistence type="predicted"/>
<dbReference type="Proteomes" id="UP001195483">
    <property type="component" value="Unassembled WGS sequence"/>
</dbReference>
<name>A0AAE0W1K8_9BIVA</name>
<gene>
    <name evidence="1" type="ORF">CHS0354_003268</name>
</gene>
<reference evidence="1" key="3">
    <citation type="submission" date="2023-05" db="EMBL/GenBank/DDBJ databases">
        <authorList>
            <person name="Smith C.H."/>
        </authorList>
    </citation>
    <scope>NUCLEOTIDE SEQUENCE</scope>
    <source>
        <strain evidence="1">CHS0354</strain>
        <tissue evidence="1">Mantle</tissue>
    </source>
</reference>
<protein>
    <submittedName>
        <fullName evidence="1">Uncharacterized protein</fullName>
    </submittedName>
</protein>
<sequence length="103" mass="11798">MQVLQQITMTNKSLLVLLMIIHPYCIQTLYTAIDQAKSANDSLPLTLIVRSLVTQLPKDDYTAGNTKCRYNNKCGYHQSSKYRWCYMDNGWDYCCSGNCQGTQ</sequence>